<sequence length="210" mass="23347">MLEGEFADRIEQISNAISQNLTYKAKFISEMIVKDYGTHYISSADTGAIIEQETFIDSNYAFTDATTLDSIRASAAASFGAYFHASAEGTHEVTTQNKQTLSKITKHSKIITNGGPDVNAVLAMSDNGTLQVNNLVSFNHDGDWLYQVVTSRNFPSISTDNIFSVQTLLKNAIELYYKKNTIRGCMDMNAPNYNFQVSISIDGLFQCYWL</sequence>
<evidence type="ECO:0000313" key="2">
    <source>
        <dbReference type="WBParaSite" id="ES5_v2.g24733.t1"/>
    </source>
</evidence>
<proteinExistence type="predicted"/>
<protein>
    <submittedName>
        <fullName evidence="2">Macrophage-expressed gene 1 protein</fullName>
    </submittedName>
</protein>
<evidence type="ECO:0000313" key="1">
    <source>
        <dbReference type="Proteomes" id="UP000887579"/>
    </source>
</evidence>
<accession>A0AC34G590</accession>
<reference evidence="2" key="1">
    <citation type="submission" date="2022-11" db="UniProtKB">
        <authorList>
            <consortium name="WormBaseParasite"/>
        </authorList>
    </citation>
    <scope>IDENTIFICATION</scope>
</reference>
<dbReference type="Proteomes" id="UP000887579">
    <property type="component" value="Unplaced"/>
</dbReference>
<dbReference type="WBParaSite" id="ES5_v2.g24733.t1">
    <property type="protein sequence ID" value="ES5_v2.g24733.t1"/>
    <property type="gene ID" value="ES5_v2.g24733"/>
</dbReference>
<organism evidence="1 2">
    <name type="scientific">Panagrolaimus sp. ES5</name>
    <dbReference type="NCBI Taxonomy" id="591445"/>
    <lineage>
        <taxon>Eukaryota</taxon>
        <taxon>Metazoa</taxon>
        <taxon>Ecdysozoa</taxon>
        <taxon>Nematoda</taxon>
        <taxon>Chromadorea</taxon>
        <taxon>Rhabditida</taxon>
        <taxon>Tylenchina</taxon>
        <taxon>Panagrolaimomorpha</taxon>
        <taxon>Panagrolaimoidea</taxon>
        <taxon>Panagrolaimidae</taxon>
        <taxon>Panagrolaimus</taxon>
    </lineage>
</organism>
<name>A0AC34G590_9BILA</name>